<proteinExistence type="predicted"/>
<reference evidence="1 2" key="1">
    <citation type="submission" date="2020-09" db="EMBL/GenBank/DDBJ databases">
        <title>De no assembly of potato wild relative species, Solanum commersonii.</title>
        <authorList>
            <person name="Cho K."/>
        </authorList>
    </citation>
    <scope>NUCLEOTIDE SEQUENCE [LARGE SCALE GENOMIC DNA]</scope>
    <source>
        <strain evidence="1">LZ3.2</strain>
        <tissue evidence="1">Leaf</tissue>
    </source>
</reference>
<accession>A0A9J5XSM0</accession>
<name>A0A9J5XSM0_SOLCO</name>
<keyword evidence="2" id="KW-1185">Reference proteome</keyword>
<dbReference type="EMBL" id="JACXVP010000008">
    <property type="protein sequence ID" value="KAG5590805.1"/>
    <property type="molecule type" value="Genomic_DNA"/>
</dbReference>
<sequence length="152" mass="16561">MASLLLAVARWRKGLAGDGLTHVVRRSYWFGLYELGARCPPEFAVASFFAGMGLVEVGFCWWCDGSRAGCFPVGFGLWLGLVVACKGENKDGVLVVNRLLFAGCLVGEGTEVLVLFVSWSDKKRRKKIGGFLVVNSPESGKTPVTSRKDKEQ</sequence>
<dbReference type="AlphaFoldDB" id="A0A9J5XSM0"/>
<evidence type="ECO:0000313" key="1">
    <source>
        <dbReference type="EMBL" id="KAG5590805.1"/>
    </source>
</evidence>
<dbReference type="Proteomes" id="UP000824120">
    <property type="component" value="Chromosome 8"/>
</dbReference>
<organism evidence="1 2">
    <name type="scientific">Solanum commersonii</name>
    <name type="common">Commerson's wild potato</name>
    <name type="synonym">Commerson's nightshade</name>
    <dbReference type="NCBI Taxonomy" id="4109"/>
    <lineage>
        <taxon>Eukaryota</taxon>
        <taxon>Viridiplantae</taxon>
        <taxon>Streptophyta</taxon>
        <taxon>Embryophyta</taxon>
        <taxon>Tracheophyta</taxon>
        <taxon>Spermatophyta</taxon>
        <taxon>Magnoliopsida</taxon>
        <taxon>eudicotyledons</taxon>
        <taxon>Gunneridae</taxon>
        <taxon>Pentapetalae</taxon>
        <taxon>asterids</taxon>
        <taxon>lamiids</taxon>
        <taxon>Solanales</taxon>
        <taxon>Solanaceae</taxon>
        <taxon>Solanoideae</taxon>
        <taxon>Solaneae</taxon>
        <taxon>Solanum</taxon>
    </lineage>
</organism>
<comment type="caution">
    <text evidence="1">The sequence shown here is derived from an EMBL/GenBank/DDBJ whole genome shotgun (WGS) entry which is preliminary data.</text>
</comment>
<protein>
    <submittedName>
        <fullName evidence="1">Uncharacterized protein</fullName>
    </submittedName>
</protein>
<gene>
    <name evidence="1" type="ORF">H5410_041319</name>
</gene>
<dbReference type="OrthoDB" id="10282682at2759"/>
<evidence type="ECO:0000313" key="2">
    <source>
        <dbReference type="Proteomes" id="UP000824120"/>
    </source>
</evidence>